<evidence type="ECO:0000313" key="2">
    <source>
        <dbReference type="Proteomes" id="UP001168821"/>
    </source>
</evidence>
<accession>A0AA38MBC5</accession>
<protein>
    <submittedName>
        <fullName evidence="1">Uncharacterized protein</fullName>
    </submittedName>
</protein>
<dbReference type="AlphaFoldDB" id="A0AA38MBC5"/>
<dbReference type="EMBL" id="JALNTZ010000006">
    <property type="protein sequence ID" value="KAJ3649911.1"/>
    <property type="molecule type" value="Genomic_DNA"/>
</dbReference>
<evidence type="ECO:0000313" key="1">
    <source>
        <dbReference type="EMBL" id="KAJ3649911.1"/>
    </source>
</evidence>
<proteinExistence type="predicted"/>
<sequence>MQSEPGRYINSVSDLLYSTDEIEFLLDDIRDLEPTSCKPEDIQDFEIAGSRTGALSADCAGGCECESPLGTVNSWDSHSHYRRRVASPDLSLYSGVIVYCDHTHLKTPTGFVRLLLLLSYIPNRSAATLMDHIRRVIRPDSEIWTDELGPTDSSESWVERPHLFIKQLTIAAFFKIEQQGSVLIKSKGSEEDEKFYHEVGCHELSLFAVVLDQLGALLLLS</sequence>
<comment type="caution">
    <text evidence="1">The sequence shown here is derived from an EMBL/GenBank/DDBJ whole genome shotgun (WGS) entry which is preliminary data.</text>
</comment>
<keyword evidence="2" id="KW-1185">Reference proteome</keyword>
<gene>
    <name evidence="1" type="ORF">Zmor_021628</name>
</gene>
<dbReference type="Proteomes" id="UP001168821">
    <property type="component" value="Unassembled WGS sequence"/>
</dbReference>
<organism evidence="1 2">
    <name type="scientific">Zophobas morio</name>
    <dbReference type="NCBI Taxonomy" id="2755281"/>
    <lineage>
        <taxon>Eukaryota</taxon>
        <taxon>Metazoa</taxon>
        <taxon>Ecdysozoa</taxon>
        <taxon>Arthropoda</taxon>
        <taxon>Hexapoda</taxon>
        <taxon>Insecta</taxon>
        <taxon>Pterygota</taxon>
        <taxon>Neoptera</taxon>
        <taxon>Endopterygota</taxon>
        <taxon>Coleoptera</taxon>
        <taxon>Polyphaga</taxon>
        <taxon>Cucujiformia</taxon>
        <taxon>Tenebrionidae</taxon>
        <taxon>Zophobas</taxon>
    </lineage>
</organism>
<reference evidence="1" key="1">
    <citation type="journal article" date="2023" name="G3 (Bethesda)">
        <title>Whole genome assemblies of Zophobas morio and Tenebrio molitor.</title>
        <authorList>
            <person name="Kaur S."/>
            <person name="Stinson S.A."/>
            <person name="diCenzo G.C."/>
        </authorList>
    </citation>
    <scope>NUCLEOTIDE SEQUENCE</scope>
    <source>
        <strain evidence="1">QUZm001</strain>
    </source>
</reference>
<name>A0AA38MBC5_9CUCU</name>